<dbReference type="EC" id="5.2.1.8" evidence="2"/>
<comment type="catalytic activity">
    <reaction evidence="1">
        <text>[protein]-peptidylproline (omega=180) = [protein]-peptidylproline (omega=0)</text>
        <dbReference type="Rhea" id="RHEA:16237"/>
        <dbReference type="Rhea" id="RHEA-COMP:10747"/>
        <dbReference type="Rhea" id="RHEA-COMP:10748"/>
        <dbReference type="ChEBI" id="CHEBI:83833"/>
        <dbReference type="ChEBI" id="CHEBI:83834"/>
        <dbReference type="EC" id="5.2.1.8"/>
    </reaction>
</comment>
<evidence type="ECO:0000256" key="4">
    <source>
        <dbReference type="ARBA" id="ARBA00023110"/>
    </source>
</evidence>
<evidence type="ECO:0000256" key="5">
    <source>
        <dbReference type="ARBA" id="ARBA00023235"/>
    </source>
</evidence>
<dbReference type="Proteomes" id="UP001597318">
    <property type="component" value="Unassembled WGS sequence"/>
</dbReference>
<sequence>MKKYLLTVLIGLLSLSLVACNTDEEKEKASEETKTSEKATEEKADVDAEEMQKKLEAQKVEEGKVVAVVNGEEIKGNQYNEALSISQMQFSQLGQDLTTDDMAKQIKDYTLESLVGQTLLLQEIDKKGYEASEEDINKQLETLKASYKTEEEFEEALKTNNLTLDKLKEQIADTVKYDQFVKNDLKVEEVKDDELKEYYDSMVSSAGESKDTPKYEEVKDTLKANLEQQKTQEKVATKVEELRKAADVELKI</sequence>
<dbReference type="PANTHER" id="PTHR47245:SF1">
    <property type="entry name" value="FOLDASE PROTEIN PRSA"/>
    <property type="match status" value="1"/>
</dbReference>
<dbReference type="PANTHER" id="PTHR47245">
    <property type="entry name" value="PEPTIDYLPROLYL ISOMERASE"/>
    <property type="match status" value="1"/>
</dbReference>
<dbReference type="RefSeq" id="WP_247341179.1">
    <property type="nucleotide sequence ID" value="NZ_CP095550.1"/>
</dbReference>
<keyword evidence="9" id="KW-1185">Reference proteome</keyword>
<keyword evidence="5" id="KW-0413">Isomerase</keyword>
<dbReference type="InterPro" id="IPR050245">
    <property type="entry name" value="PrsA_foldase"/>
</dbReference>
<organism evidence="8 9">
    <name type="scientific">Metabacillus endolithicus</name>
    <dbReference type="NCBI Taxonomy" id="1535204"/>
    <lineage>
        <taxon>Bacteria</taxon>
        <taxon>Bacillati</taxon>
        <taxon>Bacillota</taxon>
        <taxon>Bacilli</taxon>
        <taxon>Bacillales</taxon>
        <taxon>Bacillaceae</taxon>
        <taxon>Metabacillus</taxon>
    </lineage>
</organism>
<dbReference type="InterPro" id="IPR027304">
    <property type="entry name" value="Trigger_fact/SurA_dom_sf"/>
</dbReference>
<feature type="signal peptide" evidence="7">
    <location>
        <begin position="1"/>
        <end position="19"/>
    </location>
</feature>
<protein>
    <recommendedName>
        <fullName evidence="2">peptidylprolyl isomerase</fullName>
        <ecNumber evidence="2">5.2.1.8</ecNumber>
    </recommendedName>
</protein>
<dbReference type="Pfam" id="PF13624">
    <property type="entry name" value="SurA_N_3"/>
    <property type="match status" value="1"/>
</dbReference>
<accession>A0ABW5BWN4</accession>
<dbReference type="PROSITE" id="PS51257">
    <property type="entry name" value="PROKAR_LIPOPROTEIN"/>
    <property type="match status" value="1"/>
</dbReference>
<dbReference type="Gene3D" id="1.10.4030.10">
    <property type="entry name" value="Porin chaperone SurA, peptide-binding domain"/>
    <property type="match status" value="1"/>
</dbReference>
<evidence type="ECO:0000256" key="1">
    <source>
        <dbReference type="ARBA" id="ARBA00000971"/>
    </source>
</evidence>
<evidence type="ECO:0000313" key="8">
    <source>
        <dbReference type="EMBL" id="MFD2213263.1"/>
    </source>
</evidence>
<keyword evidence="4" id="KW-0697">Rotamase</keyword>
<gene>
    <name evidence="8" type="ORF">ACFSKK_05980</name>
</gene>
<dbReference type="SUPFAM" id="SSF109998">
    <property type="entry name" value="Triger factor/SurA peptide-binding domain-like"/>
    <property type="match status" value="1"/>
</dbReference>
<proteinExistence type="predicted"/>
<comment type="caution">
    <text evidence="8">The sequence shown here is derived from an EMBL/GenBank/DDBJ whole genome shotgun (WGS) entry which is preliminary data.</text>
</comment>
<evidence type="ECO:0000256" key="7">
    <source>
        <dbReference type="SAM" id="SignalP"/>
    </source>
</evidence>
<evidence type="ECO:0000256" key="3">
    <source>
        <dbReference type="ARBA" id="ARBA00022729"/>
    </source>
</evidence>
<reference evidence="9" key="1">
    <citation type="journal article" date="2019" name="Int. J. Syst. Evol. Microbiol.">
        <title>The Global Catalogue of Microorganisms (GCM) 10K type strain sequencing project: providing services to taxonomists for standard genome sequencing and annotation.</title>
        <authorList>
            <consortium name="The Broad Institute Genomics Platform"/>
            <consortium name="The Broad Institute Genome Sequencing Center for Infectious Disease"/>
            <person name="Wu L."/>
            <person name="Ma J."/>
        </authorList>
    </citation>
    <scope>NUCLEOTIDE SEQUENCE [LARGE SCALE GENOMIC DNA]</scope>
    <source>
        <strain evidence="9">CGMCC 1.15474</strain>
    </source>
</reference>
<name>A0ABW5BWN4_9BACI</name>
<evidence type="ECO:0000256" key="6">
    <source>
        <dbReference type="SAM" id="MobiDB-lite"/>
    </source>
</evidence>
<evidence type="ECO:0000313" key="9">
    <source>
        <dbReference type="Proteomes" id="UP001597318"/>
    </source>
</evidence>
<evidence type="ECO:0000256" key="2">
    <source>
        <dbReference type="ARBA" id="ARBA00013194"/>
    </source>
</evidence>
<feature type="chain" id="PRO_5045300681" description="peptidylprolyl isomerase" evidence="7">
    <location>
        <begin position="20"/>
        <end position="252"/>
    </location>
</feature>
<dbReference type="EMBL" id="JBHUIK010000001">
    <property type="protein sequence ID" value="MFD2213263.1"/>
    <property type="molecule type" value="Genomic_DNA"/>
</dbReference>
<feature type="region of interest" description="Disordered" evidence="6">
    <location>
        <begin position="23"/>
        <end position="50"/>
    </location>
</feature>
<keyword evidence="3 7" id="KW-0732">Signal</keyword>